<protein>
    <submittedName>
        <fullName evidence="1">Uncharacterized protein</fullName>
    </submittedName>
</protein>
<reference evidence="1" key="1">
    <citation type="submission" date="2020-01" db="EMBL/GenBank/DDBJ databases">
        <title>First Reported Case and Whole Genome of Weissella confusa in an Equid.</title>
        <authorList>
            <person name="Little S.V."/>
            <person name="Lawhon S.D."/>
        </authorList>
    </citation>
    <scope>NUCLEOTIDE SEQUENCE</scope>
    <source>
        <strain evidence="1">718955</strain>
    </source>
</reference>
<gene>
    <name evidence="1" type="ORF">GTU77_09885</name>
</gene>
<proteinExistence type="predicted"/>
<dbReference type="RefSeq" id="WP_161691640.1">
    <property type="nucleotide sequence ID" value="NZ_JAAAMQ010000033.1"/>
</dbReference>
<dbReference type="EMBL" id="JAAAMQ010000033">
    <property type="protein sequence ID" value="NBA12509.1"/>
    <property type="molecule type" value="Genomic_DNA"/>
</dbReference>
<comment type="caution">
    <text evidence="1">The sequence shown here is derived from an EMBL/GenBank/DDBJ whole genome shotgun (WGS) entry which is preliminary data.</text>
</comment>
<dbReference type="AlphaFoldDB" id="A0AAJ3DBT3"/>
<name>A0AAJ3DBT3_WEICO</name>
<accession>A0AAJ3DBT3</accession>
<dbReference type="Proteomes" id="UP000719917">
    <property type="component" value="Unassembled WGS sequence"/>
</dbReference>
<sequence length="509" mass="57985">MNGFDRDGFFDVDVIPLIRDARNAEFGTNLGPINMMALKKIRQNAMTISKDVVAKLPDNPYAEGISRRLIDGAFITTNKPMIAWTADDVAEGINAALMVMDDVSEENLMTYMDVVVQTLLRLKDKRWVNPTLVTPDLTVYLTLKAQEAISMIDDADAEEEFVDAPPMPGFAQMVADEAMARGINPLTDKEAFLAFANSPEQIEKRRMMFNFEHPENMFGAEEMLGDTMSDWEMSAKELDEADVDDALTRGYWQAFGTYDRSTLINPEIKGLDFGSFERRINQNNYREYLLFANTWITMMTELATKRRVPKKNFKAMLESFIKYLNGFASEADQLVWAGNRVVLAHPDETTLRDMPMVHADESDKLRGKTVKNAKVDNVISHYYQNVHEFMDDLRETLDLPEIVFVKINHIMLTFALVAANDWHRNTKSITGGALVEIMKTGFPEKDFYLSERFLVPFVIETYAEWANDAGELTEDEMFKWFNAVSAFEEAYAANLINEAVKDEKVTLPL</sequence>
<evidence type="ECO:0000313" key="2">
    <source>
        <dbReference type="Proteomes" id="UP000719917"/>
    </source>
</evidence>
<evidence type="ECO:0000313" key="1">
    <source>
        <dbReference type="EMBL" id="NBA12509.1"/>
    </source>
</evidence>
<organism evidence="1 2">
    <name type="scientific">Weissella confusa</name>
    <name type="common">Lactobacillus confusus</name>
    <dbReference type="NCBI Taxonomy" id="1583"/>
    <lineage>
        <taxon>Bacteria</taxon>
        <taxon>Bacillati</taxon>
        <taxon>Bacillota</taxon>
        <taxon>Bacilli</taxon>
        <taxon>Lactobacillales</taxon>
        <taxon>Lactobacillaceae</taxon>
        <taxon>Weissella</taxon>
    </lineage>
</organism>